<evidence type="ECO:0000313" key="1">
    <source>
        <dbReference type="EMBL" id="MBE9028407.1"/>
    </source>
</evidence>
<name>A0A928VIP8_9CYAN</name>
<dbReference type="RefSeq" id="WP_264323229.1">
    <property type="nucleotide sequence ID" value="NZ_JADEXQ010000003.1"/>
</dbReference>
<dbReference type="AlphaFoldDB" id="A0A928VIP8"/>
<accession>A0A928VIP8</accession>
<keyword evidence="2" id="KW-1185">Reference proteome</keyword>
<dbReference type="NCBIfam" id="NF045587">
    <property type="entry name" value="T4P_biogen_EbsA"/>
    <property type="match status" value="1"/>
</dbReference>
<protein>
    <submittedName>
        <fullName evidence="1">Uncharacterized protein</fullName>
    </submittedName>
</protein>
<organism evidence="1 2">
    <name type="scientific">Romeriopsis navalis LEGE 11480</name>
    <dbReference type="NCBI Taxonomy" id="2777977"/>
    <lineage>
        <taxon>Bacteria</taxon>
        <taxon>Bacillati</taxon>
        <taxon>Cyanobacteriota</taxon>
        <taxon>Cyanophyceae</taxon>
        <taxon>Leptolyngbyales</taxon>
        <taxon>Leptolyngbyaceae</taxon>
        <taxon>Romeriopsis</taxon>
        <taxon>Romeriopsis navalis</taxon>
    </lineage>
</organism>
<proteinExistence type="predicted"/>
<gene>
    <name evidence="1" type="ORF">IQ266_01390</name>
</gene>
<dbReference type="Proteomes" id="UP000625316">
    <property type="component" value="Unassembled WGS sequence"/>
</dbReference>
<dbReference type="EMBL" id="JADEXQ010000003">
    <property type="protein sequence ID" value="MBE9028407.1"/>
    <property type="molecule type" value="Genomic_DNA"/>
</dbReference>
<evidence type="ECO:0000313" key="2">
    <source>
        <dbReference type="Proteomes" id="UP000625316"/>
    </source>
</evidence>
<reference evidence="1" key="1">
    <citation type="submission" date="2020-10" db="EMBL/GenBank/DDBJ databases">
        <authorList>
            <person name="Castelo-Branco R."/>
            <person name="Eusebio N."/>
            <person name="Adriana R."/>
            <person name="Vieira A."/>
            <person name="Brugerolle De Fraissinette N."/>
            <person name="Rezende De Castro R."/>
            <person name="Schneider M.P."/>
            <person name="Vasconcelos V."/>
            <person name="Leao P.N."/>
        </authorList>
    </citation>
    <scope>NUCLEOTIDE SEQUENCE</scope>
    <source>
        <strain evidence="1">LEGE 11480</strain>
    </source>
</reference>
<dbReference type="InterPro" id="IPR054652">
    <property type="entry name" value="T4P_EbsA-like"/>
</dbReference>
<sequence>MSLDQLKPAAAPQCGVYVPYYPQAQKKQILPFAISLFQQGSLEGIRTIEGGESIPFIATWNISTLPADLCRCRIQFDGNAELGYEVMLANFEFVDFLIEMIMNFKRTRAADFSQNFYRKLLRLDD</sequence>
<comment type="caution">
    <text evidence="1">The sequence shown here is derived from an EMBL/GenBank/DDBJ whole genome shotgun (WGS) entry which is preliminary data.</text>
</comment>